<feature type="transmembrane region" description="Helical" evidence="7">
    <location>
        <begin position="330"/>
        <end position="350"/>
    </location>
</feature>
<evidence type="ECO:0000256" key="3">
    <source>
        <dbReference type="ARBA" id="ARBA00022692"/>
    </source>
</evidence>
<comment type="caution">
    <text evidence="8">The sequence shown here is derived from an EMBL/GenBank/DDBJ whole genome shotgun (WGS) entry which is preliminary data.</text>
</comment>
<proteinExistence type="predicted"/>
<accession>A0ABN8QRK2</accession>
<keyword evidence="5 7" id="KW-1133">Transmembrane helix</keyword>
<keyword evidence="2" id="KW-0813">Transport</keyword>
<evidence type="ECO:0000256" key="2">
    <source>
        <dbReference type="ARBA" id="ARBA00022448"/>
    </source>
</evidence>
<dbReference type="PANTHER" id="PTHR21230">
    <property type="entry name" value="VESICLE TRANSPORT V-SNARE PROTEIN VTI1-RELATED"/>
    <property type="match status" value="1"/>
</dbReference>
<keyword evidence="3 7" id="KW-0812">Transmembrane</keyword>
<evidence type="ECO:0008006" key="10">
    <source>
        <dbReference type="Google" id="ProtNLM"/>
    </source>
</evidence>
<evidence type="ECO:0000256" key="4">
    <source>
        <dbReference type="ARBA" id="ARBA00022927"/>
    </source>
</evidence>
<evidence type="ECO:0000313" key="9">
    <source>
        <dbReference type="Proteomes" id="UP001159427"/>
    </source>
</evidence>
<gene>
    <name evidence="8" type="ORF">PEVE_00006871</name>
</gene>
<dbReference type="Pfam" id="PF12352">
    <property type="entry name" value="V-SNARE_C"/>
    <property type="match status" value="1"/>
</dbReference>
<name>A0ABN8QRK2_9CNID</name>
<keyword evidence="9" id="KW-1185">Reference proteome</keyword>
<evidence type="ECO:0000256" key="6">
    <source>
        <dbReference type="ARBA" id="ARBA00023136"/>
    </source>
</evidence>
<dbReference type="SUPFAM" id="SSF58038">
    <property type="entry name" value="SNARE fusion complex"/>
    <property type="match status" value="1"/>
</dbReference>
<evidence type="ECO:0000256" key="1">
    <source>
        <dbReference type="ARBA" id="ARBA00004211"/>
    </source>
</evidence>
<dbReference type="PANTHER" id="PTHR21230:SF1">
    <property type="entry name" value="GOLGI SNAP RECEPTOR COMPLEX MEMBER 2"/>
    <property type="match status" value="1"/>
</dbReference>
<sequence length="351" mass="40302">MSFMSAQLVAIKLECIAECELDPSSTFLRQGQKSCMARLEGDSYTFLENCMSTYPSPKPTFCPNCCCFDQYALDAQSYQGFPGASYDVSYFVSAEVNWKTKWRIFVSKRRCFNFFKHLNLHKAQAVYFLTKKRKSVSRMDSLYQETNRLIVGVQGLLSKLSTTHPDSLHAIEQEIEHNLEQASVNCDRLTILINKEPPQKKQSARIKVDQLTYDLRHLKTGFNNYKHRKMMKEQEEKEREELLNRRFTANNSGETSIMIDHALQHNTSLQNADRGISDLLSSGSSILKSLRDQRVTLKGAHKRILDIASTLGLSNTVMRLIDKRATQDKWIVFGGMIVTCIIMFFVVKYLT</sequence>
<evidence type="ECO:0000256" key="5">
    <source>
        <dbReference type="ARBA" id="ARBA00022989"/>
    </source>
</evidence>
<comment type="subcellular location">
    <subcellularLocation>
        <location evidence="1">Membrane</location>
        <topology evidence="1">Single-pass type IV membrane protein</topology>
    </subcellularLocation>
</comment>
<reference evidence="8 9" key="1">
    <citation type="submission" date="2022-05" db="EMBL/GenBank/DDBJ databases">
        <authorList>
            <consortium name="Genoscope - CEA"/>
            <person name="William W."/>
        </authorList>
    </citation>
    <scope>NUCLEOTIDE SEQUENCE [LARGE SCALE GENOMIC DNA]</scope>
</reference>
<keyword evidence="6 7" id="KW-0472">Membrane</keyword>
<evidence type="ECO:0000313" key="8">
    <source>
        <dbReference type="EMBL" id="CAH3169394.1"/>
    </source>
</evidence>
<dbReference type="EMBL" id="CALNXI010001451">
    <property type="protein sequence ID" value="CAH3169394.1"/>
    <property type="molecule type" value="Genomic_DNA"/>
</dbReference>
<dbReference type="CDD" id="cd15863">
    <property type="entry name" value="SNARE_GS27"/>
    <property type="match status" value="1"/>
</dbReference>
<organism evidence="8 9">
    <name type="scientific">Porites evermanni</name>
    <dbReference type="NCBI Taxonomy" id="104178"/>
    <lineage>
        <taxon>Eukaryota</taxon>
        <taxon>Metazoa</taxon>
        <taxon>Cnidaria</taxon>
        <taxon>Anthozoa</taxon>
        <taxon>Hexacorallia</taxon>
        <taxon>Scleractinia</taxon>
        <taxon>Fungiina</taxon>
        <taxon>Poritidae</taxon>
        <taxon>Porites</taxon>
    </lineage>
</organism>
<dbReference type="Gene3D" id="1.20.5.110">
    <property type="match status" value="1"/>
</dbReference>
<keyword evidence="4" id="KW-0653">Protein transport</keyword>
<protein>
    <recommendedName>
        <fullName evidence="10">Golgi SNAP receptor complex member 2</fullName>
    </recommendedName>
</protein>
<evidence type="ECO:0000256" key="7">
    <source>
        <dbReference type="SAM" id="Phobius"/>
    </source>
</evidence>
<dbReference type="Proteomes" id="UP001159427">
    <property type="component" value="Unassembled WGS sequence"/>
</dbReference>